<dbReference type="HOGENOM" id="CLU_126498_1_0_9"/>
<reference evidence="1 2" key="1">
    <citation type="submission" date="2011-08" db="EMBL/GenBank/DDBJ databases">
        <title>The Genome Sequence of Clostridium orbiscindens 1_3_50AFAA.</title>
        <authorList>
            <consortium name="The Broad Institute Genome Sequencing Platform"/>
            <person name="Earl A."/>
            <person name="Ward D."/>
            <person name="Feldgarden M."/>
            <person name="Gevers D."/>
            <person name="Daigneault M."/>
            <person name="Strauss J."/>
            <person name="Allen-Vercoe E."/>
            <person name="Young S.K."/>
            <person name="Zeng Q."/>
            <person name="Gargeya S."/>
            <person name="Fitzgerald M."/>
            <person name="Haas B."/>
            <person name="Abouelleil A."/>
            <person name="Alvarado L."/>
            <person name="Arachchi H.M."/>
            <person name="Berlin A."/>
            <person name="Brown A."/>
            <person name="Chapman S.B."/>
            <person name="Chen Z."/>
            <person name="Dunbar C."/>
            <person name="Freedman E."/>
            <person name="Gearin G."/>
            <person name="Gellesch M."/>
            <person name="Goldberg J."/>
            <person name="Griggs A."/>
            <person name="Gujja S."/>
            <person name="Heiman D."/>
            <person name="Howarth C."/>
            <person name="Larson L."/>
            <person name="Lui A."/>
            <person name="MacDonald P.J.P."/>
            <person name="Montmayeur A."/>
            <person name="Murphy C."/>
            <person name="Neiman D."/>
            <person name="Pearson M."/>
            <person name="Priest M."/>
            <person name="Roberts A."/>
            <person name="Saif S."/>
            <person name="Shea T."/>
            <person name="Shenoy N."/>
            <person name="Sisk P."/>
            <person name="Stolte C."/>
            <person name="Sykes S."/>
            <person name="Wortman J."/>
            <person name="Nusbaum C."/>
            <person name="Birren B."/>
        </authorList>
    </citation>
    <scope>NUCLEOTIDE SEQUENCE [LARGE SCALE GENOMIC DNA]</scope>
    <source>
        <strain evidence="1 2">1_3_50AFAA</strain>
    </source>
</reference>
<dbReference type="eggNOG" id="ENOG50327WJ">
    <property type="taxonomic scope" value="Bacteria"/>
</dbReference>
<dbReference type="Proteomes" id="UP000029585">
    <property type="component" value="Unassembled WGS sequence"/>
</dbReference>
<comment type="caution">
    <text evidence="1">The sequence shown here is derived from an EMBL/GenBank/DDBJ whole genome shotgun (WGS) entry which is preliminary data.</text>
</comment>
<gene>
    <name evidence="1" type="ORF">HMPREF9460_02461</name>
</gene>
<keyword evidence="2" id="KW-1185">Reference proteome</keyword>
<evidence type="ECO:0000313" key="2">
    <source>
        <dbReference type="Proteomes" id="UP000029585"/>
    </source>
</evidence>
<proteinExistence type="predicted"/>
<evidence type="ECO:0000313" key="1">
    <source>
        <dbReference type="EMBL" id="KGF54857.1"/>
    </source>
</evidence>
<dbReference type="AlphaFoldDB" id="A0A096CJA5"/>
<organism evidence="1 2">
    <name type="scientific">Flavonifractor plautii 1_3_50AFAA</name>
    <dbReference type="NCBI Taxonomy" id="742738"/>
    <lineage>
        <taxon>Bacteria</taxon>
        <taxon>Bacillati</taxon>
        <taxon>Bacillota</taxon>
        <taxon>Clostridia</taxon>
        <taxon>Eubacteriales</taxon>
        <taxon>Oscillospiraceae</taxon>
        <taxon>Flavonifractor</taxon>
    </lineage>
</organism>
<sequence>MANYTAHYHLHQWEPEDSFLRRDFNEDFQKIDAGLAGRGDCSLLFGSYVGTGTCGPSEPTVLTLGIPAKALWVSCGSRHAVFLRGNTQAVNFSTSDGELLEVEWTQDGLSWKLGGGLYNHDYQQLNEAGTTYYYAALYQESKKAPGNTRGLLASWGLVIRTQRIVKVPSTRVPSPVLLIDQVYLPEVRGSVFMEPSPALIRGFSPIT</sequence>
<dbReference type="InterPro" id="IPR000408">
    <property type="entry name" value="Reg_chr_condens"/>
</dbReference>
<protein>
    <submittedName>
        <fullName evidence="1">Uncharacterized protein</fullName>
    </submittedName>
</protein>
<accession>A0A096CJA5</accession>
<dbReference type="PROSITE" id="PS00626">
    <property type="entry name" value="RCC1_2"/>
    <property type="match status" value="1"/>
</dbReference>
<dbReference type="EMBL" id="ADLO01000078">
    <property type="protein sequence ID" value="KGF54857.1"/>
    <property type="molecule type" value="Genomic_DNA"/>
</dbReference>
<name>A0A096CJA5_FLAPL</name>